<feature type="domain" description="MHD2" evidence="3">
    <location>
        <begin position="933"/>
        <end position="1043"/>
    </location>
</feature>
<dbReference type="EMBL" id="GILB01010266">
    <property type="protein sequence ID" value="NUU90599.1"/>
    <property type="molecule type" value="Transcribed_RNA"/>
</dbReference>
<dbReference type="InterPro" id="IPR014772">
    <property type="entry name" value="Munc13_dom-2"/>
</dbReference>
<reference evidence="4" key="1">
    <citation type="submission" date="2020-03" db="EMBL/GenBank/DDBJ databases">
        <authorList>
            <person name="Zhang R."/>
        </authorList>
    </citation>
    <scope>NUCLEOTIDE SEQUENCE</scope>
</reference>
<dbReference type="Pfam" id="PF25761">
    <property type="entry name" value="TPR_PATROL1"/>
    <property type="match status" value="1"/>
</dbReference>
<dbReference type="PANTHER" id="PTHR31280:SF3">
    <property type="entry name" value="DNA TOPOISOMERASE 4 SUBUNIT B (DUF810)"/>
    <property type="match status" value="1"/>
</dbReference>
<evidence type="ECO:0000259" key="2">
    <source>
        <dbReference type="PROSITE" id="PS51258"/>
    </source>
</evidence>
<proteinExistence type="predicted"/>
<dbReference type="AlphaFoldDB" id="A0A6M2F4U4"/>
<protein>
    <recommendedName>
        <fullName evidence="5">MHD1 domain-containing protein</fullName>
    </recommendedName>
</protein>
<name>A0A6M2F4U4_9ROSI</name>
<dbReference type="PROSITE" id="PS51259">
    <property type="entry name" value="MHD2"/>
    <property type="match status" value="1"/>
</dbReference>
<evidence type="ECO:0000256" key="1">
    <source>
        <dbReference type="SAM" id="MobiDB-lite"/>
    </source>
</evidence>
<dbReference type="InterPro" id="IPR008528">
    <property type="entry name" value="unc-13_homologue"/>
</dbReference>
<feature type="domain" description="MHD1" evidence="2">
    <location>
        <begin position="647"/>
        <end position="779"/>
    </location>
</feature>
<dbReference type="InterPro" id="IPR014770">
    <property type="entry name" value="Munc13_1"/>
</dbReference>
<evidence type="ECO:0008006" key="5">
    <source>
        <dbReference type="Google" id="ProtNLM"/>
    </source>
</evidence>
<evidence type="ECO:0000259" key="3">
    <source>
        <dbReference type="PROSITE" id="PS51259"/>
    </source>
</evidence>
<feature type="region of interest" description="Disordered" evidence="1">
    <location>
        <begin position="132"/>
        <end position="155"/>
    </location>
</feature>
<dbReference type="InterPro" id="IPR057984">
    <property type="entry name" value="PATROL1_C"/>
</dbReference>
<accession>A0A6M2F4U4</accession>
<dbReference type="Gene3D" id="1.10.357.50">
    <property type="match status" value="1"/>
</dbReference>
<dbReference type="PROSITE" id="PS51258">
    <property type="entry name" value="MHD1"/>
    <property type="match status" value="1"/>
</dbReference>
<sequence>MEQQATLLHHYRRDRRKLLEFLLSSGLIKELRAPSAPTNSLSNLDFDSLSADYIIHCLKSGGVVDVTEATNKYSDESAYPVTIHSQARSSYFVVSEPESAGSPPRRAPPPLYAKQAADTSCLSSQMDRVHVEKATTSGDDSGPGYEPATNAPTRPLEDSEFPIPSLGLPSLKTGLSDDDLRESAYELLLASIFFSGVEANSVEDRRKEKTSKFLSGLKSKRDKMQSQSQSVGRKPELMDIVRVQMQISEAMDSCTRRNLMQLAARKMSGQIDLTHIALGLLNGTFKSDFLNERSYMQWKSRQANILEELLCSATGTTNEHLTIRSYVAKIRDEKEWDTMMSASERVAVVASIRQVAVKLSSLPAQFGIQGETFYWTAIYHVNIRLYQKLLFGLFDVLDEDQLIEEADEMLLRIKLTWSTLGITETMHDALYGWVLFQQFVRTGGSVLLENAVLHLQKVISTEEDDRKEQYMNSLVCTKQCNGSHLKLHLLQSIFVSISMWCDYKLQDYHSHFSQKPYNFRMIISLVSAVGVLASDESGDLKLMKLNASDAKASRKLKSYVKKSTEAAFRKVASKVDFKSKIERIHPLAQLAKELKLIAETEFNVFHPVLRCWCPESVTMSVVLMHQFYGERLKPFLKGVSSVSGDARSVLPAAYMLDQYLTKLYTSALEANKLPNSFNQDFKHYQIGEISKPFILDWVISQHSHILEWTGRAFDIEDWEPLSYHQRHAASIVEVFRIIEETVDQLFGFNLPMDITHLQALLSVIFHSLDTYLMKMLNQLVEKNHLYPSAPPITRYTESVIPMIKRSLVVGTLLDANVARKLNELTIPKLCIRLNTLQYIQKQVAILEDGIRKSWGLIRPSLDQRQTKEEVLEERSLLTSSEAVDALFATTCHIIRDTTTDAIRKFCDFTGARVVFWDLRDQFLFHLYRGDVGSSRLDSFLPHVDTVLDNICGLIDDTLRDLVVLSICRASLEGYVWVLLDGGPSRAFSDSDITMMEDDLNVLKEFFVAEGEGLPRSLVEQEAKFAQQILGLFSLKTETVIRMLMNASEHISMRVDSHKHGHMGLEDAHTLVRVLCHKKDREASKFLKQQYELPMSSEYDDASSRDSNFGSPLIPDLLKRSTSFHWPKNGQSSFKSIRKKLQAATSEIRDVAR</sequence>
<evidence type="ECO:0000313" key="4">
    <source>
        <dbReference type="EMBL" id="NUU90599.1"/>
    </source>
</evidence>
<organism evidence="4">
    <name type="scientific">Populus davidiana</name>
    <dbReference type="NCBI Taxonomy" id="266767"/>
    <lineage>
        <taxon>Eukaryota</taxon>
        <taxon>Viridiplantae</taxon>
        <taxon>Streptophyta</taxon>
        <taxon>Embryophyta</taxon>
        <taxon>Tracheophyta</taxon>
        <taxon>Spermatophyta</taxon>
        <taxon>Magnoliopsida</taxon>
        <taxon>eudicotyledons</taxon>
        <taxon>Gunneridae</taxon>
        <taxon>Pentapetalae</taxon>
        <taxon>rosids</taxon>
        <taxon>fabids</taxon>
        <taxon>Malpighiales</taxon>
        <taxon>Salicaceae</taxon>
        <taxon>Saliceae</taxon>
        <taxon>Populus</taxon>
    </lineage>
</organism>
<dbReference type="PANTHER" id="PTHR31280">
    <property type="entry name" value="PROTEIN UNC-13 HOMOLOG"/>
    <property type="match status" value="1"/>
</dbReference>